<evidence type="ECO:0000256" key="5">
    <source>
        <dbReference type="ARBA" id="ARBA00023054"/>
    </source>
</evidence>
<comment type="similarity">
    <text evidence="2">Belongs to the BBP1 family.</text>
</comment>
<feature type="coiled-coil region" evidence="8">
    <location>
        <begin position="354"/>
        <end position="381"/>
    </location>
</feature>
<comment type="function">
    <text evidence="7">Component of the spindle pole body (SPB) required for insertion of the nascent SPB into the nuclear envelope and for the proper execution of spindle pole body (SPB) duplication. Connects the central plaque of the SPB with the half-bridge. Required for proper localization of CDC5 at the SPB and for proper M-phase progression.</text>
</comment>
<keyword evidence="6" id="KW-0206">Cytoskeleton</keyword>
<evidence type="ECO:0000313" key="12">
    <source>
        <dbReference type="EMBL" id="CCE64412.1"/>
    </source>
</evidence>
<dbReference type="RefSeq" id="XP_003686846.1">
    <property type="nucleotide sequence ID" value="XM_003686798.1"/>
</dbReference>
<feature type="domain" description="Spindle pole component Bbp1 N-terminal" evidence="10">
    <location>
        <begin position="16"/>
        <end position="209"/>
    </location>
</feature>
<dbReference type="eggNOG" id="ENOG502RYZ2">
    <property type="taxonomic scope" value="Eukaryota"/>
</dbReference>
<sequence>MNADIITNDINPKDHGGITGLFKWTKDALFGSSVSPTRKYKEFAQDDTNYKYQRFNNIYHENNDECTVEHGRSRSSSWTGGSNQAFYDKYDLLRDPLVNDDKYRKNKVRFSHQRYQTGMDESTHEGNYVNVKNMQQDLDYIMDPERRLKIEKLLAPVEIHPNSMSNAGYNDNTDTFANKTNGFRKTSTLYDDVKVPTQDPAFLSALFRKTVGNESERFDRSQAPNISRSESPQVLPGKFTSPLKNNGNKNLIKDHTSDYLSLLDKLDKNSRDLELMYKDILGRKEENKKREESYKMKYMEIKNELNNEKLQSKKIFDNFYKLHSKYDELKKISNKAIELSYNSPKVDDKLVAQVMDKDREISNLNDKIVELEITNKKLREKNEIDKMKYISKLDELETLFNKQRQLKGKEYFEKEFLEDKFKHSDYEKAKYLADQDLKLDDIFNRNPDLSSIENRYSPDHNYKYSKYKEINVDSDYL</sequence>
<keyword evidence="5 8" id="KW-0175">Coiled coil</keyword>
<evidence type="ECO:0000259" key="11">
    <source>
        <dbReference type="Pfam" id="PF15272"/>
    </source>
</evidence>
<gene>
    <name evidence="12" type="primary">TPHA0H02080</name>
    <name evidence="12" type="ordered locus">TPHA_0H02080</name>
</gene>
<name>G8BWG1_TETPH</name>
<dbReference type="KEGG" id="tpf:TPHA_0H02080"/>
<comment type="subcellular location">
    <subcellularLocation>
        <location evidence="1">Cytoplasm</location>
        <location evidence="1">Cytoskeleton</location>
        <location evidence="1">Microtubule organizing center</location>
        <location evidence="1">Spindle pole body</location>
    </subcellularLocation>
</comment>
<proteinExistence type="inferred from homology"/>
<feature type="region of interest" description="Disordered" evidence="9">
    <location>
        <begin position="215"/>
        <end position="250"/>
    </location>
</feature>
<evidence type="ECO:0000313" key="13">
    <source>
        <dbReference type="Proteomes" id="UP000005666"/>
    </source>
</evidence>
<evidence type="ECO:0000256" key="3">
    <source>
        <dbReference type="ARBA" id="ARBA00021092"/>
    </source>
</evidence>
<accession>G8BWG1</accession>
<dbReference type="OMA" id="WTMDALF"/>
<keyword evidence="4" id="KW-0963">Cytoplasm</keyword>
<evidence type="ECO:0000256" key="6">
    <source>
        <dbReference type="ARBA" id="ARBA00023212"/>
    </source>
</evidence>
<dbReference type="OrthoDB" id="4042536at2759"/>
<dbReference type="HOGENOM" id="CLU_711875_0_0_1"/>
<dbReference type="AlphaFoldDB" id="G8BWG1"/>
<evidence type="ECO:0000256" key="4">
    <source>
        <dbReference type="ARBA" id="ARBA00022490"/>
    </source>
</evidence>
<feature type="compositionally biased region" description="Polar residues" evidence="9">
    <location>
        <begin position="222"/>
        <end position="232"/>
    </location>
</feature>
<keyword evidence="13" id="KW-1185">Reference proteome</keyword>
<dbReference type="GO" id="GO:0005816">
    <property type="term" value="C:spindle pole body"/>
    <property type="evidence" value="ECO:0007669"/>
    <property type="project" value="UniProtKB-SubCell"/>
</dbReference>
<evidence type="ECO:0000256" key="9">
    <source>
        <dbReference type="SAM" id="MobiDB-lite"/>
    </source>
</evidence>
<dbReference type="Pfam" id="PF15272">
    <property type="entry name" value="BBP1_C"/>
    <property type="match status" value="1"/>
</dbReference>
<evidence type="ECO:0000259" key="10">
    <source>
        <dbReference type="Pfam" id="PF15271"/>
    </source>
</evidence>
<protein>
    <recommendedName>
        <fullName evidence="3">Spindle pole component BBP1</fullName>
    </recommendedName>
</protein>
<dbReference type="EMBL" id="HE612863">
    <property type="protein sequence ID" value="CCE64412.1"/>
    <property type="molecule type" value="Genomic_DNA"/>
</dbReference>
<dbReference type="Pfam" id="PF15271">
    <property type="entry name" value="BBP1_N"/>
    <property type="match status" value="1"/>
</dbReference>
<organism evidence="12 13">
    <name type="scientific">Tetrapisispora phaffii (strain ATCC 24235 / CBS 4417 / NBRC 1672 / NRRL Y-8282 / UCD 70-5)</name>
    <name type="common">Yeast</name>
    <name type="synonym">Fabospora phaffii</name>
    <dbReference type="NCBI Taxonomy" id="1071381"/>
    <lineage>
        <taxon>Eukaryota</taxon>
        <taxon>Fungi</taxon>
        <taxon>Dikarya</taxon>
        <taxon>Ascomycota</taxon>
        <taxon>Saccharomycotina</taxon>
        <taxon>Saccharomycetes</taxon>
        <taxon>Saccharomycetales</taxon>
        <taxon>Saccharomycetaceae</taxon>
        <taxon>Tetrapisispora</taxon>
    </lineage>
</organism>
<evidence type="ECO:0000256" key="1">
    <source>
        <dbReference type="ARBA" id="ARBA00004317"/>
    </source>
</evidence>
<feature type="domain" description="Spindle pole body component Bbp1 C-terminal" evidence="11">
    <location>
        <begin position="254"/>
        <end position="446"/>
    </location>
</feature>
<evidence type="ECO:0000256" key="7">
    <source>
        <dbReference type="ARBA" id="ARBA00024676"/>
    </source>
</evidence>
<dbReference type="GeneID" id="11534036"/>
<evidence type="ECO:0000256" key="2">
    <source>
        <dbReference type="ARBA" id="ARBA00006554"/>
    </source>
</evidence>
<dbReference type="Proteomes" id="UP000005666">
    <property type="component" value="Chromosome 8"/>
</dbReference>
<dbReference type="InterPro" id="IPR029330">
    <property type="entry name" value="Bbp1_C"/>
</dbReference>
<dbReference type="STRING" id="1071381.G8BWG1"/>
<reference evidence="12 13" key="1">
    <citation type="journal article" date="2011" name="Proc. Natl. Acad. Sci. U.S.A.">
        <title>Evolutionary erosion of yeast sex chromosomes by mating-type switching accidents.</title>
        <authorList>
            <person name="Gordon J.L."/>
            <person name="Armisen D."/>
            <person name="Proux-Wera E."/>
            <person name="Oheigeartaigh S.S."/>
            <person name="Byrne K.P."/>
            <person name="Wolfe K.H."/>
        </authorList>
    </citation>
    <scope>NUCLEOTIDE SEQUENCE [LARGE SCALE GENOMIC DNA]</scope>
    <source>
        <strain evidence="13">ATCC 24235 / CBS 4417 / NBRC 1672 / NRRL Y-8282 / UCD 70-5</strain>
    </source>
</reference>
<evidence type="ECO:0000256" key="8">
    <source>
        <dbReference type="SAM" id="Coils"/>
    </source>
</evidence>
<dbReference type="InterPro" id="IPR029328">
    <property type="entry name" value="Bbp1_N"/>
</dbReference>